<dbReference type="PANTHER" id="PTHR10830">
    <property type="entry name" value="DOLICHYL-DIPHOSPHOOLIGOSACCHARIDE--PROTEIN GLYCOSYLTRANSFERASE 48 KDA SUBUNIT"/>
    <property type="match status" value="1"/>
</dbReference>
<keyword evidence="5 8" id="KW-0256">Endoplasmic reticulum</keyword>
<reference evidence="11" key="1">
    <citation type="journal article" date="2022" name="G3 (Bethesda)">
        <title>High quality genome of the basidiomycete yeast Dioszegia hungarica PDD-24b-2 isolated from cloud water.</title>
        <authorList>
            <person name="Jarrige D."/>
            <person name="Haridas S."/>
            <person name="Bleykasten-Grosshans C."/>
            <person name="Joly M."/>
            <person name="Nadalig T."/>
            <person name="Sancelme M."/>
            <person name="Vuilleumier S."/>
            <person name="Grigoriev I.V."/>
            <person name="Amato P."/>
            <person name="Bringel F."/>
        </authorList>
    </citation>
    <scope>NUCLEOTIDE SEQUENCE</scope>
    <source>
        <strain evidence="11">PDD-24b-2</strain>
    </source>
</reference>
<feature type="transmembrane region" description="Helical" evidence="8">
    <location>
        <begin position="432"/>
        <end position="453"/>
    </location>
</feature>
<evidence type="ECO:0000256" key="4">
    <source>
        <dbReference type="ARBA" id="ARBA00022692"/>
    </source>
</evidence>
<evidence type="ECO:0000259" key="10">
    <source>
        <dbReference type="Pfam" id="PF23358"/>
    </source>
</evidence>
<evidence type="ECO:0000256" key="7">
    <source>
        <dbReference type="ARBA" id="ARBA00023136"/>
    </source>
</evidence>
<keyword evidence="6 8" id="KW-1133">Transmembrane helix</keyword>
<dbReference type="GeneID" id="77725406"/>
<proteinExistence type="inferred from homology"/>
<organism evidence="11 12">
    <name type="scientific">Dioszegia hungarica</name>
    <dbReference type="NCBI Taxonomy" id="4972"/>
    <lineage>
        <taxon>Eukaryota</taxon>
        <taxon>Fungi</taxon>
        <taxon>Dikarya</taxon>
        <taxon>Basidiomycota</taxon>
        <taxon>Agaricomycotina</taxon>
        <taxon>Tremellomycetes</taxon>
        <taxon>Tremellales</taxon>
        <taxon>Bulleribasidiaceae</taxon>
        <taxon>Dioszegia</taxon>
    </lineage>
</organism>
<feature type="chain" id="PRO_5041482604" description="Dolichyl-diphosphooligosaccharide--protein glycosyltransferase subunit WBP1" evidence="8">
    <location>
        <begin position="21"/>
        <end position="465"/>
    </location>
</feature>
<dbReference type="AlphaFoldDB" id="A0AA38H388"/>
<dbReference type="InterPro" id="IPR005013">
    <property type="entry name" value="DDOST_48_kDa_subunit"/>
</dbReference>
<evidence type="ECO:0000256" key="8">
    <source>
        <dbReference type="RuleBase" id="RU361142"/>
    </source>
</evidence>
<dbReference type="EMBL" id="JAKWFO010000014">
    <property type="protein sequence ID" value="KAI9632901.1"/>
    <property type="molecule type" value="Genomic_DNA"/>
</dbReference>
<keyword evidence="7 8" id="KW-0472">Membrane</keyword>
<comment type="function">
    <text evidence="8">Subunit of the oligosaccharyl transferase (OST) complex that catalyzes the initial transfer of a defined glycan (Glc(3)Man(9)GlcNAc(2) in eukaryotes) from the lipid carrier dolichol-pyrophosphate to an asparagine residue within an Asn-X-Ser/Thr consensus motif in nascent polypeptide chains, the first step in protein N-glycosylation. N-glycosylation occurs cotranslationally and the complex associates with the Sec61 complex at the channel-forming translocon complex that mediates protein translocation across the endoplasmic reticulum (ER).</text>
</comment>
<name>A0AA38H388_9TREE</name>
<dbReference type="Pfam" id="PF23358">
    <property type="entry name" value="OST48_MD"/>
    <property type="match status" value="1"/>
</dbReference>
<comment type="subunit">
    <text evidence="8">Component of the oligosaccharyltransferase (OST) complex.</text>
</comment>
<feature type="domain" description="OST48 N-terminal" evidence="9">
    <location>
        <begin position="27"/>
        <end position="292"/>
    </location>
</feature>
<evidence type="ECO:0000256" key="3">
    <source>
        <dbReference type="ARBA" id="ARBA00008743"/>
    </source>
</evidence>
<evidence type="ECO:0000313" key="11">
    <source>
        <dbReference type="EMBL" id="KAI9632901.1"/>
    </source>
</evidence>
<sequence>MRLPIPTLALIASILSVVTAKSSTGDRVLVVLESGIEKGDYSKFWKSLEARGYSLTFKSPKDDTAELIKYGERKYDHLIMYAPGQKTFSPALSPQSILHAQLDGLNTLYLLSPSLSPLNRDTFREYDLEFTDSSAGNTLISPFSSLASDPSSPLIFPAHSPLLSSSPANPVLSPSTLSGGPIVFPEAISHFAGETPYGFPILGAPRGSYVGGSGGNSNSTAGEGRKGGEVVLAGKMAGVVSAFQTRDNVRIGFVGSGKALSDKVWEASVEDQEGVTHRTANAAFAQDLTSWVFQETGVLRVECATHWSKTGGEVEKAEYRKNEEVAYSVSITQYSPSSGTYIPLVTPPSDLQLEFTMLDPFVRTPLILNSTASSAQGSTTYSASFRAPDRHGVFKFVVEYWRPGYTYLRSSTTTAVVPLRHDEHKRFITGAYPFYGATVSVSVAFVLFCGMWLGMGEERGRKKAE</sequence>
<evidence type="ECO:0000256" key="5">
    <source>
        <dbReference type="ARBA" id="ARBA00022824"/>
    </source>
</evidence>
<accession>A0AA38H388</accession>
<dbReference type="Pfam" id="PF03345">
    <property type="entry name" value="OST48_N"/>
    <property type="match status" value="1"/>
</dbReference>
<dbReference type="RefSeq" id="XP_052942678.1">
    <property type="nucleotide sequence ID" value="XM_053086205.1"/>
</dbReference>
<dbReference type="InterPro" id="IPR055457">
    <property type="entry name" value="OST48_N"/>
</dbReference>
<feature type="signal peptide" evidence="8">
    <location>
        <begin position="1"/>
        <end position="20"/>
    </location>
</feature>
<evidence type="ECO:0000256" key="1">
    <source>
        <dbReference type="ARBA" id="ARBA00004479"/>
    </source>
</evidence>
<dbReference type="InterPro" id="IPR055459">
    <property type="entry name" value="OST48_MD"/>
</dbReference>
<gene>
    <name evidence="11" type="ORF">MKK02DRAFT_20145</name>
</gene>
<keyword evidence="8" id="KW-0732">Signal</keyword>
<dbReference type="Proteomes" id="UP001164286">
    <property type="component" value="Unassembled WGS sequence"/>
</dbReference>
<feature type="domain" description="OST48 middle" evidence="10">
    <location>
        <begin position="309"/>
        <end position="454"/>
    </location>
</feature>
<comment type="pathway">
    <text evidence="2 8">Protein modification; protein glycosylation.</text>
</comment>
<dbReference type="GO" id="GO:0018279">
    <property type="term" value="P:protein N-linked glycosylation via asparagine"/>
    <property type="evidence" value="ECO:0007669"/>
    <property type="project" value="UniProtKB-UniRule"/>
</dbReference>
<comment type="subcellular location">
    <subcellularLocation>
        <location evidence="8">Endoplasmic reticulum membrane</location>
        <topology evidence="8">Single-pass type I membrane protein</topology>
    </subcellularLocation>
    <subcellularLocation>
        <location evidence="1">Membrane</location>
        <topology evidence="1">Single-pass type I membrane protein</topology>
    </subcellularLocation>
</comment>
<keyword evidence="4 8" id="KW-0812">Transmembrane</keyword>
<dbReference type="PANTHER" id="PTHR10830:SF0">
    <property type="entry name" value="DOLICHYL-DIPHOSPHOOLIGOSACCHARIDE--PROTEIN GLYCOSYLTRANSFERASE 48 KDA SUBUNIT"/>
    <property type="match status" value="1"/>
</dbReference>
<evidence type="ECO:0000256" key="2">
    <source>
        <dbReference type="ARBA" id="ARBA00004922"/>
    </source>
</evidence>
<evidence type="ECO:0000313" key="12">
    <source>
        <dbReference type="Proteomes" id="UP001164286"/>
    </source>
</evidence>
<keyword evidence="12" id="KW-1185">Reference proteome</keyword>
<comment type="similarity">
    <text evidence="3 8">Belongs to the DDOST 48 kDa subunit family.</text>
</comment>
<protein>
    <recommendedName>
        <fullName evidence="8">Dolichyl-diphosphooligosaccharide--protein glycosyltransferase subunit WBP1</fullName>
        <shortName evidence="8">Oligosaccharyl transferase subunit WBP1</shortName>
    </recommendedName>
</protein>
<comment type="caution">
    <text evidence="11">The sequence shown here is derived from an EMBL/GenBank/DDBJ whole genome shotgun (WGS) entry which is preliminary data.</text>
</comment>
<evidence type="ECO:0000256" key="6">
    <source>
        <dbReference type="ARBA" id="ARBA00022989"/>
    </source>
</evidence>
<evidence type="ECO:0000259" key="9">
    <source>
        <dbReference type="Pfam" id="PF03345"/>
    </source>
</evidence>
<dbReference type="GO" id="GO:0008250">
    <property type="term" value="C:oligosaccharyltransferase complex"/>
    <property type="evidence" value="ECO:0007669"/>
    <property type="project" value="TreeGrafter"/>
</dbReference>